<dbReference type="EMBL" id="CM007901">
    <property type="protein sequence ID" value="OTG03731.1"/>
    <property type="molecule type" value="Genomic_DNA"/>
</dbReference>
<keyword evidence="2" id="KW-1185">Reference proteome</keyword>
<protein>
    <submittedName>
        <fullName evidence="1">Uncharacterized protein</fullName>
    </submittedName>
</protein>
<dbReference type="InParanoid" id="A0A251T1I0"/>
<proteinExistence type="predicted"/>
<evidence type="ECO:0000313" key="1">
    <source>
        <dbReference type="EMBL" id="OTG03731.1"/>
    </source>
</evidence>
<dbReference type="AlphaFoldDB" id="A0A251T1I0"/>
<name>A0A251T1I0_HELAN</name>
<organism evidence="1 2">
    <name type="scientific">Helianthus annuus</name>
    <name type="common">Common sunflower</name>
    <dbReference type="NCBI Taxonomy" id="4232"/>
    <lineage>
        <taxon>Eukaryota</taxon>
        <taxon>Viridiplantae</taxon>
        <taxon>Streptophyta</taxon>
        <taxon>Embryophyta</taxon>
        <taxon>Tracheophyta</taxon>
        <taxon>Spermatophyta</taxon>
        <taxon>Magnoliopsida</taxon>
        <taxon>eudicotyledons</taxon>
        <taxon>Gunneridae</taxon>
        <taxon>Pentapetalae</taxon>
        <taxon>asterids</taxon>
        <taxon>campanulids</taxon>
        <taxon>Asterales</taxon>
        <taxon>Asteraceae</taxon>
        <taxon>Asteroideae</taxon>
        <taxon>Heliantheae alliance</taxon>
        <taxon>Heliantheae</taxon>
        <taxon>Helianthus</taxon>
    </lineage>
</organism>
<evidence type="ECO:0000313" key="2">
    <source>
        <dbReference type="Proteomes" id="UP000215914"/>
    </source>
</evidence>
<sequence length="503" mass="59294">MLRFERGNQLNTYRFLNQEIIELSTMALAASDPADTTNICSHWDYPRNKLSNHREHRCNFQKLRTIDVILQNHRYSPWFHRDGPEVGVRISNQQGEEGVRLFKFVKWEMKRLSLIHKKGSFPINNEKKKKKKRLRLSPINKKKELWFSSIGKRSKKPASSTYKKKRKKVRRFNGELKDMKKLSSNDEAFRLSWKTLSEIIDTIRSRKTPTPETYRQWDEYARSFYLKMCTCFGVDYQHLEATTPQLQGFVDGVTPPLPEGMSLDEHLARTSVGFVLRTLSWADGEHFEPKKHMDVTGPIQIIQPATEEMSFDEYVHQVGNTVEIIPSLLILNGAFDFGFYSPGTGPERIPYHLYLLLKEAVHIMSNTTNDEKDLKMVEEKICFFMTYFHSHLPPGFRYKRRTAYYDVDSYHSTREPRYEVGGYTLYRFYSLLMWGWDPRTRLTPQCMVDIMNIIYSRKTPSFWGMSCNQISFYCKLCSCFRIEYDRLEGASEDAVCLMNMRRN</sequence>
<reference evidence="2" key="1">
    <citation type="journal article" date="2017" name="Nature">
        <title>The sunflower genome provides insights into oil metabolism, flowering and Asterid evolution.</title>
        <authorList>
            <person name="Badouin H."/>
            <person name="Gouzy J."/>
            <person name="Grassa C.J."/>
            <person name="Murat F."/>
            <person name="Staton S.E."/>
            <person name="Cottret L."/>
            <person name="Lelandais-Briere C."/>
            <person name="Owens G.L."/>
            <person name="Carrere S."/>
            <person name="Mayjonade B."/>
            <person name="Legrand L."/>
            <person name="Gill N."/>
            <person name="Kane N.C."/>
            <person name="Bowers J.E."/>
            <person name="Hubner S."/>
            <person name="Bellec A."/>
            <person name="Berard A."/>
            <person name="Berges H."/>
            <person name="Blanchet N."/>
            <person name="Boniface M.C."/>
            <person name="Brunel D."/>
            <person name="Catrice O."/>
            <person name="Chaidir N."/>
            <person name="Claudel C."/>
            <person name="Donnadieu C."/>
            <person name="Faraut T."/>
            <person name="Fievet G."/>
            <person name="Helmstetter N."/>
            <person name="King M."/>
            <person name="Knapp S.J."/>
            <person name="Lai Z."/>
            <person name="Le Paslier M.C."/>
            <person name="Lippi Y."/>
            <person name="Lorenzon L."/>
            <person name="Mandel J.R."/>
            <person name="Marage G."/>
            <person name="Marchand G."/>
            <person name="Marquand E."/>
            <person name="Bret-Mestries E."/>
            <person name="Morien E."/>
            <person name="Nambeesan S."/>
            <person name="Nguyen T."/>
            <person name="Pegot-Espagnet P."/>
            <person name="Pouilly N."/>
            <person name="Raftis F."/>
            <person name="Sallet E."/>
            <person name="Schiex T."/>
            <person name="Thomas J."/>
            <person name="Vandecasteele C."/>
            <person name="Vares D."/>
            <person name="Vear F."/>
            <person name="Vautrin S."/>
            <person name="Crespi M."/>
            <person name="Mangin B."/>
            <person name="Burke J.M."/>
            <person name="Salse J."/>
            <person name="Munos S."/>
            <person name="Vincourt P."/>
            <person name="Rieseberg L.H."/>
            <person name="Langlade N.B."/>
        </authorList>
    </citation>
    <scope>NUCLEOTIDE SEQUENCE [LARGE SCALE GENOMIC DNA]</scope>
    <source>
        <strain evidence="2">cv. SF193</strain>
    </source>
</reference>
<dbReference type="Proteomes" id="UP000215914">
    <property type="component" value="Chromosome 12"/>
</dbReference>
<gene>
    <name evidence="1" type="ORF">HannXRQ_Chr12g0354591</name>
</gene>
<accession>A0A251T1I0</accession>